<protein>
    <submittedName>
        <fullName evidence="6">Putative disease resistance RPP13-like protein 1</fullName>
    </submittedName>
</protein>
<dbReference type="Pfam" id="PF23598">
    <property type="entry name" value="LRR_14"/>
    <property type="match status" value="1"/>
</dbReference>
<feature type="domain" description="Disease resistance R13L4/SHOC-2-like LRR" evidence="4">
    <location>
        <begin position="174"/>
        <end position="287"/>
    </location>
</feature>
<dbReference type="GO" id="GO:0006952">
    <property type="term" value="P:defense response"/>
    <property type="evidence" value="ECO:0007669"/>
    <property type="project" value="UniProtKB-KW"/>
</dbReference>
<gene>
    <name evidence="6" type="ORF">COCNU_14G007670</name>
</gene>
<evidence type="ECO:0000256" key="2">
    <source>
        <dbReference type="ARBA" id="ARBA00022821"/>
    </source>
</evidence>
<dbReference type="InterPro" id="IPR042197">
    <property type="entry name" value="Apaf_helical"/>
</dbReference>
<reference evidence="6" key="2">
    <citation type="submission" date="2019-07" db="EMBL/GenBank/DDBJ databases">
        <authorList>
            <person name="Yang Y."/>
            <person name="Bocs S."/>
            <person name="Baudouin L."/>
        </authorList>
    </citation>
    <scope>NUCLEOTIDE SEQUENCE</scope>
    <source>
        <tissue evidence="6">Spear leaf of Hainan Tall coconut</tissue>
    </source>
</reference>
<dbReference type="InterPro" id="IPR032675">
    <property type="entry name" value="LRR_dom_sf"/>
</dbReference>
<feature type="domain" description="R13L1/DRL21-like LRR repeat region" evidence="5">
    <location>
        <begin position="322"/>
        <end position="442"/>
    </location>
</feature>
<dbReference type="PANTHER" id="PTHR47186">
    <property type="entry name" value="LEUCINE-RICH REPEAT-CONTAINING PROTEIN 57"/>
    <property type="match status" value="1"/>
</dbReference>
<reference evidence="6" key="1">
    <citation type="journal article" date="2017" name="Gigascience">
        <title>The genome draft of coconut (Cocos nucifera).</title>
        <authorList>
            <person name="Xiao Y."/>
            <person name="Xu P."/>
            <person name="Fan H."/>
            <person name="Baudouin L."/>
            <person name="Xia W."/>
            <person name="Bocs S."/>
            <person name="Xu J."/>
            <person name="Li Q."/>
            <person name="Guo A."/>
            <person name="Zhou L."/>
            <person name="Li J."/>
            <person name="Wu Y."/>
            <person name="Ma Z."/>
            <person name="Armero A."/>
            <person name="Issali A.E."/>
            <person name="Liu N."/>
            <person name="Peng M."/>
            <person name="Yang Y."/>
        </authorList>
    </citation>
    <scope>NUCLEOTIDE SEQUENCE</scope>
    <source>
        <tissue evidence="6">Spear leaf of Hainan Tall coconut</tissue>
    </source>
</reference>
<evidence type="ECO:0000259" key="4">
    <source>
        <dbReference type="Pfam" id="PF23598"/>
    </source>
</evidence>
<evidence type="ECO:0000313" key="6">
    <source>
        <dbReference type="EMBL" id="KAG1368299.1"/>
    </source>
</evidence>
<sequence length="508" mass="58188">MMGMMEAAFLEGLAKDSYWEFFSRHAFGSQNPEEHPELEVIGKKIAGRLKGSPLAAKTLGGLLNSDLHERHWRNIMNSEIWELKQGRISPWMAQSFIAPQGNMRIEVVGSEYFHDLLGRSFFECSFWKDKYVMHDLIHDLVQSVSVDEHQRIEDVKWQEIPSRIRHLSICTKNLELSQLADFGNYKNLRTLVFVNLYDANLDSMLDCLFTRLTNIRVLRLRKCGIQELPGSIGKLKLLRYLDVSENNIPRLPESLCNLYNLLVLNISDCLIENFPARMTNLVKLRQLVADAKTICKLADIGKLTSLQELPNFKVEKQRGHKIEELKDMMQLHGRLRIENLENVESREEANQAKLNGKHYIDELELVWNSSGNDDEVLEGLKPHSDLGRLEIRNYGGVRFPSWLDPQSLGSLKAIFPENIQSCEQVPSIGQLSFLKILHIKNMHAVKLVGHEFYGSPEVKGFPSLEELRISGMPAWEEWFGTEGIQMFPCLLKLHVEDCPKLKGLASLA</sequence>
<evidence type="ECO:0000259" key="3">
    <source>
        <dbReference type="Pfam" id="PF23559"/>
    </source>
</evidence>
<dbReference type="InterPro" id="IPR056789">
    <property type="entry name" value="LRR_R13L1-DRL21"/>
</dbReference>
<dbReference type="Gene3D" id="3.80.10.10">
    <property type="entry name" value="Ribonuclease Inhibitor"/>
    <property type="match status" value="2"/>
</dbReference>
<organism evidence="6 7">
    <name type="scientific">Cocos nucifera</name>
    <name type="common">Coconut palm</name>
    <dbReference type="NCBI Taxonomy" id="13894"/>
    <lineage>
        <taxon>Eukaryota</taxon>
        <taxon>Viridiplantae</taxon>
        <taxon>Streptophyta</taxon>
        <taxon>Embryophyta</taxon>
        <taxon>Tracheophyta</taxon>
        <taxon>Spermatophyta</taxon>
        <taxon>Magnoliopsida</taxon>
        <taxon>Liliopsida</taxon>
        <taxon>Arecaceae</taxon>
        <taxon>Arecoideae</taxon>
        <taxon>Cocoseae</taxon>
        <taxon>Attaleinae</taxon>
        <taxon>Cocos</taxon>
    </lineage>
</organism>
<dbReference type="AlphaFoldDB" id="A0A8K0IWS2"/>
<keyword evidence="7" id="KW-1185">Reference proteome</keyword>
<dbReference type="InterPro" id="IPR055414">
    <property type="entry name" value="LRR_R13L4/SHOC2-like"/>
</dbReference>
<dbReference type="OrthoDB" id="771937at2759"/>
<dbReference type="InterPro" id="IPR058922">
    <property type="entry name" value="WHD_DRP"/>
</dbReference>
<dbReference type="Pfam" id="PF25019">
    <property type="entry name" value="LRR_R13L1-DRL21"/>
    <property type="match status" value="1"/>
</dbReference>
<evidence type="ECO:0000313" key="7">
    <source>
        <dbReference type="Proteomes" id="UP000797356"/>
    </source>
</evidence>
<comment type="caution">
    <text evidence="6">The sequence shown here is derived from an EMBL/GenBank/DDBJ whole genome shotgun (WGS) entry which is preliminary data.</text>
</comment>
<proteinExistence type="predicted"/>
<feature type="domain" description="Disease resistance protein winged helix" evidence="3">
    <location>
        <begin position="88"/>
        <end position="141"/>
    </location>
</feature>
<dbReference type="Pfam" id="PF23559">
    <property type="entry name" value="WHD_DRP"/>
    <property type="match status" value="1"/>
</dbReference>
<dbReference type="Proteomes" id="UP000797356">
    <property type="component" value="Chromosome 14"/>
</dbReference>
<dbReference type="SUPFAM" id="SSF52540">
    <property type="entry name" value="P-loop containing nucleoside triphosphate hydrolases"/>
    <property type="match status" value="1"/>
</dbReference>
<dbReference type="InterPro" id="IPR027417">
    <property type="entry name" value="P-loop_NTPase"/>
</dbReference>
<dbReference type="Gene3D" id="1.10.8.430">
    <property type="entry name" value="Helical domain of apoptotic protease-activating factors"/>
    <property type="match status" value="1"/>
</dbReference>
<keyword evidence="1" id="KW-0677">Repeat</keyword>
<dbReference type="SUPFAM" id="SSF52058">
    <property type="entry name" value="L domain-like"/>
    <property type="match status" value="1"/>
</dbReference>
<dbReference type="PANTHER" id="PTHR47186:SF3">
    <property type="entry name" value="OS09G0267800 PROTEIN"/>
    <property type="match status" value="1"/>
</dbReference>
<dbReference type="EMBL" id="CM017885">
    <property type="protein sequence ID" value="KAG1368299.1"/>
    <property type="molecule type" value="Genomic_DNA"/>
</dbReference>
<keyword evidence="2" id="KW-0611">Plant defense</keyword>
<evidence type="ECO:0000256" key="1">
    <source>
        <dbReference type="ARBA" id="ARBA00022737"/>
    </source>
</evidence>
<accession>A0A8K0IWS2</accession>
<evidence type="ECO:0000259" key="5">
    <source>
        <dbReference type="Pfam" id="PF25019"/>
    </source>
</evidence>
<name>A0A8K0IWS2_COCNU</name>
<dbReference type="GO" id="GO:0043531">
    <property type="term" value="F:ADP binding"/>
    <property type="evidence" value="ECO:0007669"/>
    <property type="project" value="InterPro"/>
</dbReference>